<feature type="domain" description="Co-chaperone DjlA N-terminal" evidence="1">
    <location>
        <begin position="29"/>
        <end position="145"/>
    </location>
</feature>
<dbReference type="EMBL" id="JAVDTL010000004">
    <property type="protein sequence ID" value="MDR6767409.1"/>
    <property type="molecule type" value="Genomic_DNA"/>
</dbReference>
<protein>
    <submittedName>
        <fullName evidence="2">Tellurite resistance protein B-like protein</fullName>
    </submittedName>
</protein>
<dbReference type="AlphaFoldDB" id="A0AAJ2BXH9"/>
<dbReference type="RefSeq" id="WP_209819912.1">
    <property type="nucleotide sequence ID" value="NZ_JAVDTL010000004.1"/>
</dbReference>
<reference evidence="2" key="1">
    <citation type="submission" date="2023-07" db="EMBL/GenBank/DDBJ databases">
        <title>Sorghum-associated microbial communities from plants grown in Nebraska, USA.</title>
        <authorList>
            <person name="Schachtman D."/>
        </authorList>
    </citation>
    <scope>NUCLEOTIDE SEQUENCE</scope>
    <source>
        <strain evidence="2">BE69</strain>
    </source>
</reference>
<dbReference type="InterPro" id="IPR007791">
    <property type="entry name" value="DjlA_N"/>
</dbReference>
<evidence type="ECO:0000259" key="1">
    <source>
        <dbReference type="Pfam" id="PF05099"/>
    </source>
</evidence>
<name>A0AAJ2BXH9_ACIDE</name>
<accession>A0AAJ2BXH9</accession>
<dbReference type="Proteomes" id="UP001253458">
    <property type="component" value="Unassembled WGS sequence"/>
</dbReference>
<dbReference type="SUPFAM" id="SSF158682">
    <property type="entry name" value="TerB-like"/>
    <property type="match status" value="1"/>
</dbReference>
<dbReference type="Gene3D" id="1.10.3680.10">
    <property type="entry name" value="TerB-like"/>
    <property type="match status" value="1"/>
</dbReference>
<proteinExistence type="predicted"/>
<dbReference type="CDD" id="cd07313">
    <property type="entry name" value="terB_like_2"/>
    <property type="match status" value="1"/>
</dbReference>
<organism evidence="2 3">
    <name type="scientific">Acidovorax delafieldii</name>
    <name type="common">Pseudomonas delafieldii</name>
    <dbReference type="NCBI Taxonomy" id="47920"/>
    <lineage>
        <taxon>Bacteria</taxon>
        <taxon>Pseudomonadati</taxon>
        <taxon>Pseudomonadota</taxon>
        <taxon>Betaproteobacteria</taxon>
        <taxon>Burkholderiales</taxon>
        <taxon>Comamonadaceae</taxon>
        <taxon>Acidovorax</taxon>
    </lineage>
</organism>
<evidence type="ECO:0000313" key="3">
    <source>
        <dbReference type="Proteomes" id="UP001253458"/>
    </source>
</evidence>
<comment type="caution">
    <text evidence="2">The sequence shown here is derived from an EMBL/GenBank/DDBJ whole genome shotgun (WGS) entry which is preliminary data.</text>
</comment>
<dbReference type="InterPro" id="IPR029024">
    <property type="entry name" value="TerB-like"/>
</dbReference>
<sequence length="154" mass="17212">MFQALKELLESIAPLHPTPSPAERARALQLAAAVLLVEVVRTKATLGDAERSVMESALRQQFALTDEELQALLDQATTTSRTAYDYQHFTSQLNEHFTQAEKIRLVEAMWQVAYADARPDENEMHTISKVAGLLHVTHGEYIGAKMRAKETSPH</sequence>
<dbReference type="Pfam" id="PF05099">
    <property type="entry name" value="TerB"/>
    <property type="match status" value="1"/>
</dbReference>
<gene>
    <name evidence="2" type="ORF">J2W88_002690</name>
</gene>
<evidence type="ECO:0000313" key="2">
    <source>
        <dbReference type="EMBL" id="MDR6767409.1"/>
    </source>
</evidence>